<keyword evidence="4" id="KW-0804">Transcription</keyword>
<dbReference type="Pfam" id="PF01418">
    <property type="entry name" value="HTH_6"/>
    <property type="match status" value="1"/>
</dbReference>
<dbReference type="InterPro" id="IPR000281">
    <property type="entry name" value="HTH_RpiR"/>
</dbReference>
<dbReference type="InterPro" id="IPR046348">
    <property type="entry name" value="SIS_dom_sf"/>
</dbReference>
<dbReference type="EMBL" id="CP022987">
    <property type="protein sequence ID" value="QAA94631.1"/>
    <property type="molecule type" value="Genomic_DNA"/>
</dbReference>
<dbReference type="KEGG" id="pus:CKA81_12890"/>
<keyword evidence="3" id="KW-0324">Glycolysis</keyword>
<dbReference type="InterPro" id="IPR009057">
    <property type="entry name" value="Homeodomain-like_sf"/>
</dbReference>
<dbReference type="CDD" id="cd05013">
    <property type="entry name" value="SIS_RpiR"/>
    <property type="match status" value="1"/>
</dbReference>
<dbReference type="PANTHER" id="PTHR30514:SF18">
    <property type="entry name" value="RPIR-FAMILY TRANSCRIPTIONAL REGULATOR"/>
    <property type="match status" value="1"/>
</dbReference>
<dbReference type="SUPFAM" id="SSF53697">
    <property type="entry name" value="SIS domain"/>
    <property type="match status" value="1"/>
</dbReference>
<dbReference type="PROSITE" id="PS51071">
    <property type="entry name" value="HTH_RPIR"/>
    <property type="match status" value="1"/>
</dbReference>
<keyword evidence="2" id="KW-0238">DNA-binding</keyword>
<dbReference type="GO" id="GO:0097367">
    <property type="term" value="F:carbohydrate derivative binding"/>
    <property type="evidence" value="ECO:0007669"/>
    <property type="project" value="InterPro"/>
</dbReference>
<accession>A0A410GEB5</accession>
<name>A0A410GEB5_9BURK</name>
<dbReference type="GO" id="GO:0006096">
    <property type="term" value="P:glycolytic process"/>
    <property type="evidence" value="ECO:0007669"/>
    <property type="project" value="UniProtKB-KW"/>
</dbReference>
<dbReference type="InterPro" id="IPR036388">
    <property type="entry name" value="WH-like_DNA-bd_sf"/>
</dbReference>
<evidence type="ECO:0000313" key="6">
    <source>
        <dbReference type="EMBL" id="QAA94631.1"/>
    </source>
</evidence>
<organism evidence="6 7">
    <name type="scientific">Pollutimonas thiosulfatoxidans</name>
    <dbReference type="NCBI Taxonomy" id="2028345"/>
    <lineage>
        <taxon>Bacteria</taxon>
        <taxon>Pseudomonadati</taxon>
        <taxon>Pseudomonadota</taxon>
        <taxon>Betaproteobacteria</taxon>
        <taxon>Burkholderiales</taxon>
        <taxon>Alcaligenaceae</taxon>
        <taxon>Pollutimonas</taxon>
    </lineage>
</organism>
<dbReference type="Gene3D" id="1.10.10.10">
    <property type="entry name" value="Winged helix-like DNA-binding domain superfamily/Winged helix DNA-binding domain"/>
    <property type="match status" value="1"/>
</dbReference>
<dbReference type="InterPro" id="IPR035472">
    <property type="entry name" value="RpiR-like_SIS"/>
</dbReference>
<dbReference type="Pfam" id="PF01380">
    <property type="entry name" value="SIS"/>
    <property type="match status" value="1"/>
</dbReference>
<evidence type="ECO:0000256" key="2">
    <source>
        <dbReference type="ARBA" id="ARBA00023125"/>
    </source>
</evidence>
<dbReference type="SUPFAM" id="SSF46689">
    <property type="entry name" value="Homeodomain-like"/>
    <property type="match status" value="1"/>
</dbReference>
<evidence type="ECO:0000256" key="1">
    <source>
        <dbReference type="ARBA" id="ARBA00023015"/>
    </source>
</evidence>
<sequence length="301" mass="33671">MTRTKRPLTVIDIQQRIEAEYPNLSPGMQKFSRFVLKEPSRIALLPIRQVSELAGVSTSTVVRFINLLGFQGYQGFRDVYRVGLSLTGPSRYGVHTKRMIGSGNKDENGDFWSRTTGNLVNHLVDTHKSIASEELKRISALLLGARRVGVVGTSGVFPAAFYLRYVLSLILEDVRLFEGRFSTFDEDLVSFNRDDIVFIISFDPYAADAVQIAQYCAQHSIPVVALTDSSVSPVALKAKRKIIVPTASTNFYQTLVPTFSVFEGLLSNLVAELGKEAVNRVSAKFKRKEELGMYWKKPSRH</sequence>
<dbReference type="Proteomes" id="UP000283474">
    <property type="component" value="Chromosome"/>
</dbReference>
<dbReference type="PANTHER" id="PTHR30514">
    <property type="entry name" value="GLUCOKINASE"/>
    <property type="match status" value="1"/>
</dbReference>
<keyword evidence="1" id="KW-0805">Transcription regulation</keyword>
<dbReference type="GO" id="GO:0003677">
    <property type="term" value="F:DNA binding"/>
    <property type="evidence" value="ECO:0007669"/>
    <property type="project" value="UniProtKB-KW"/>
</dbReference>
<feature type="domain" description="HTH rpiR-type" evidence="5">
    <location>
        <begin position="11"/>
        <end position="87"/>
    </location>
</feature>
<evidence type="ECO:0000256" key="3">
    <source>
        <dbReference type="ARBA" id="ARBA00023152"/>
    </source>
</evidence>
<reference evidence="6 7" key="1">
    <citation type="submission" date="2017-08" db="EMBL/GenBank/DDBJ databases">
        <authorList>
            <person name="Park S.-J."/>
            <person name="Kim H."/>
        </authorList>
    </citation>
    <scope>NUCLEOTIDE SEQUENCE [LARGE SCALE GENOMIC DNA]</scope>
    <source>
        <strain evidence="7">ye3</strain>
    </source>
</reference>
<keyword evidence="7" id="KW-1185">Reference proteome</keyword>
<dbReference type="Gene3D" id="3.40.50.10490">
    <property type="entry name" value="Glucose-6-phosphate isomerase like protein, domain 1"/>
    <property type="match status" value="1"/>
</dbReference>
<dbReference type="AlphaFoldDB" id="A0A410GEB5"/>
<evidence type="ECO:0000313" key="7">
    <source>
        <dbReference type="Proteomes" id="UP000283474"/>
    </source>
</evidence>
<dbReference type="GO" id="GO:0003700">
    <property type="term" value="F:DNA-binding transcription factor activity"/>
    <property type="evidence" value="ECO:0007669"/>
    <property type="project" value="InterPro"/>
</dbReference>
<dbReference type="OrthoDB" id="8713538at2"/>
<dbReference type="InterPro" id="IPR047640">
    <property type="entry name" value="RpiR-like"/>
</dbReference>
<evidence type="ECO:0000256" key="4">
    <source>
        <dbReference type="ARBA" id="ARBA00023163"/>
    </source>
</evidence>
<gene>
    <name evidence="6" type="ORF">CKA81_12890</name>
</gene>
<dbReference type="InterPro" id="IPR001347">
    <property type="entry name" value="SIS_dom"/>
</dbReference>
<proteinExistence type="predicted"/>
<evidence type="ECO:0000259" key="5">
    <source>
        <dbReference type="PROSITE" id="PS51071"/>
    </source>
</evidence>
<protein>
    <recommendedName>
        <fullName evidence="5">HTH rpiR-type domain-containing protein</fullName>
    </recommendedName>
</protein>